<feature type="domain" description="PID" evidence="5">
    <location>
        <begin position="37"/>
        <end position="162"/>
    </location>
</feature>
<dbReference type="Proteomes" id="UP000504612">
    <property type="component" value="Unplaced"/>
</dbReference>
<dbReference type="PANTHER" id="PTHR47368">
    <property type="entry name" value="NUMB"/>
    <property type="match status" value="1"/>
</dbReference>
<feature type="compositionally biased region" description="Basic residues" evidence="4">
    <location>
        <begin position="1"/>
        <end position="13"/>
    </location>
</feature>
<dbReference type="PROSITE" id="PS01179">
    <property type="entry name" value="PID"/>
    <property type="match status" value="1"/>
</dbReference>
<feature type="compositionally biased region" description="Polar residues" evidence="4">
    <location>
        <begin position="323"/>
        <end position="332"/>
    </location>
</feature>
<evidence type="ECO:0000313" key="7">
    <source>
        <dbReference type="RefSeq" id="XP_026543533.1"/>
    </source>
</evidence>
<dbReference type="Pfam" id="PF06311">
    <property type="entry name" value="NumbF"/>
    <property type="match status" value="1"/>
</dbReference>
<name>A0A6J1VSB9_9SAUR</name>
<keyword evidence="1 3" id="KW-0217">Developmental protein</keyword>
<dbReference type="GO" id="GO:0005737">
    <property type="term" value="C:cytoplasm"/>
    <property type="evidence" value="ECO:0007669"/>
    <property type="project" value="TreeGrafter"/>
</dbReference>
<comment type="function">
    <text evidence="3">Plays a role in the process of neurogenesis.</text>
</comment>
<feature type="region of interest" description="Disordered" evidence="4">
    <location>
        <begin position="180"/>
        <end position="379"/>
    </location>
</feature>
<dbReference type="InterPro" id="IPR006020">
    <property type="entry name" value="PTB/PI_dom"/>
</dbReference>
<dbReference type="Pfam" id="PF00640">
    <property type="entry name" value="PID"/>
    <property type="match status" value="1"/>
</dbReference>
<feature type="region of interest" description="Disordered" evidence="4">
    <location>
        <begin position="1"/>
        <end position="23"/>
    </location>
</feature>
<dbReference type="FunFam" id="2.30.29.30:FF:000031">
    <property type="entry name" value="protein numb isoform X1"/>
    <property type="match status" value="1"/>
</dbReference>
<sequence length="553" mass="59255">MNKLRQSLRRKKPSYVPEASRPHQWQADEEAVRKGRCSFPVRYLGYVEVEESRGMQVCEEAVKKLKASGRKSVKSVLWVSADGLRVVDDKTKDLIVDQTIEKVSFCAPDRNFDKAFSYICRDGTTRRWICHGFLALKDSGERLSHAVGCAFAACLERKQKREKECGVTASFDASRTSFAREGSFRLPGPPAHTTRPSGARPPQDRKKVEAAAAPLAPAPAPTQPGSASPPQGAASPEEEEEEEEEKAEAGGAHAIPRRHAPLEQLVRQGSFRGFPTLSQNSPFKRQLSLRLNELPSTLQRKGRSESSSGGAEAEAAPSRDSDSISALCTQIDASLAQPAGEPPAALVPAEGGSAGPPSSWNDPQAQPLFQPGHKRTPSEAERWLEEVAKAAKAQQHQQGPLAAPPPLPSFPLGYGAAPLPPGLFASPHLPPTFVPVGTAYVPALPFPALPSVPVVGITPSQMVTNAFCSATQAPITSLGLKASPFPQALLDPPRLRANGTAWPSEQSPPGISASHPEPPDPFETQWAALESKATTAAPNPFSGDRQKTLEIEL</sequence>
<dbReference type="InterPro" id="IPR010449">
    <property type="entry name" value="Numb_domain"/>
</dbReference>
<proteinExistence type="predicted"/>
<dbReference type="InterPro" id="IPR016698">
    <property type="entry name" value="Numb/numb-like"/>
</dbReference>
<evidence type="ECO:0000256" key="4">
    <source>
        <dbReference type="SAM" id="MobiDB-lite"/>
    </source>
</evidence>
<dbReference type="KEGG" id="nss:113425554"/>
<dbReference type="SMART" id="SM00462">
    <property type="entry name" value="PTB"/>
    <property type="match status" value="1"/>
</dbReference>
<dbReference type="GO" id="GO:0050769">
    <property type="term" value="P:positive regulation of neurogenesis"/>
    <property type="evidence" value="ECO:0007669"/>
    <property type="project" value="UniProtKB-UniRule"/>
</dbReference>
<protein>
    <submittedName>
        <fullName evidence="7">Numb-like protein</fullName>
    </submittedName>
</protein>
<evidence type="ECO:0000313" key="6">
    <source>
        <dbReference type="Proteomes" id="UP000504612"/>
    </source>
</evidence>
<keyword evidence="3" id="KW-0524">Neurogenesis</keyword>
<feature type="compositionally biased region" description="Low complexity" evidence="4">
    <location>
        <begin position="390"/>
        <end position="401"/>
    </location>
</feature>
<dbReference type="AlphaFoldDB" id="A0A6J1VSB9"/>
<keyword evidence="6" id="KW-1185">Reference proteome</keyword>
<evidence type="ECO:0000256" key="2">
    <source>
        <dbReference type="ARBA" id="ARBA00022553"/>
    </source>
</evidence>
<accession>A0A6J1VSB9</accession>
<dbReference type="GO" id="GO:0007399">
    <property type="term" value="P:nervous system development"/>
    <property type="evidence" value="ECO:0007669"/>
    <property type="project" value="UniProtKB-KW"/>
</dbReference>
<evidence type="ECO:0000256" key="3">
    <source>
        <dbReference type="PIRNR" id="PIRNR017607"/>
    </source>
</evidence>
<dbReference type="GeneID" id="113425554"/>
<gene>
    <name evidence="7" type="primary">NUMBL</name>
</gene>
<evidence type="ECO:0000256" key="1">
    <source>
        <dbReference type="ARBA" id="ARBA00022473"/>
    </source>
</evidence>
<dbReference type="RefSeq" id="XP_026543533.1">
    <property type="nucleotide sequence ID" value="XM_026687748.1"/>
</dbReference>
<feature type="region of interest" description="Disordered" evidence="4">
    <location>
        <begin position="388"/>
        <end position="407"/>
    </location>
</feature>
<dbReference type="CTD" id="9253"/>
<feature type="compositionally biased region" description="Basic and acidic residues" evidence="4">
    <location>
        <begin position="544"/>
        <end position="553"/>
    </location>
</feature>
<dbReference type="CDD" id="cd01268">
    <property type="entry name" value="PTB_Numb"/>
    <property type="match status" value="1"/>
</dbReference>
<feature type="compositionally biased region" description="Acidic residues" evidence="4">
    <location>
        <begin position="236"/>
        <end position="246"/>
    </location>
</feature>
<feature type="region of interest" description="Disordered" evidence="4">
    <location>
        <begin position="492"/>
        <end position="553"/>
    </location>
</feature>
<feature type="compositionally biased region" description="Low complexity" evidence="4">
    <location>
        <begin position="224"/>
        <end position="235"/>
    </location>
</feature>
<evidence type="ECO:0000259" key="5">
    <source>
        <dbReference type="PROSITE" id="PS01179"/>
    </source>
</evidence>
<reference evidence="7" key="1">
    <citation type="submission" date="2025-08" db="UniProtKB">
        <authorList>
            <consortium name="RefSeq"/>
        </authorList>
    </citation>
    <scope>IDENTIFICATION</scope>
</reference>
<dbReference type="SUPFAM" id="SSF50729">
    <property type="entry name" value="PH domain-like"/>
    <property type="match status" value="1"/>
</dbReference>
<dbReference type="PIRSF" id="PIRSF017607">
    <property type="entry name" value="Numb/numb-like"/>
    <property type="match status" value="1"/>
</dbReference>
<organism evidence="6 7">
    <name type="scientific">Notechis scutatus</name>
    <name type="common">mainland tiger snake</name>
    <dbReference type="NCBI Taxonomy" id="8663"/>
    <lineage>
        <taxon>Eukaryota</taxon>
        <taxon>Metazoa</taxon>
        <taxon>Chordata</taxon>
        <taxon>Craniata</taxon>
        <taxon>Vertebrata</taxon>
        <taxon>Euteleostomi</taxon>
        <taxon>Lepidosauria</taxon>
        <taxon>Squamata</taxon>
        <taxon>Bifurcata</taxon>
        <taxon>Unidentata</taxon>
        <taxon>Episquamata</taxon>
        <taxon>Toxicofera</taxon>
        <taxon>Serpentes</taxon>
        <taxon>Colubroidea</taxon>
        <taxon>Elapidae</taxon>
        <taxon>Hydrophiinae</taxon>
        <taxon>Notechis</taxon>
    </lineage>
</organism>
<dbReference type="InterPro" id="IPR011993">
    <property type="entry name" value="PH-like_dom_sf"/>
</dbReference>
<dbReference type="PANTHER" id="PTHR47368:SF4">
    <property type="entry name" value="NUMB-LIKE PROTEIN"/>
    <property type="match status" value="1"/>
</dbReference>
<dbReference type="Gene3D" id="2.30.29.30">
    <property type="entry name" value="Pleckstrin-homology domain (PH domain)/Phosphotyrosine-binding domain (PTB)"/>
    <property type="match status" value="1"/>
</dbReference>
<keyword evidence="2" id="KW-0597">Phosphoprotein</keyword>
<feature type="compositionally biased region" description="Low complexity" evidence="4">
    <location>
        <begin position="305"/>
        <end position="316"/>
    </location>
</feature>